<protein>
    <recommendedName>
        <fullName evidence="4">C2H2-type domain-containing protein</fullName>
    </recommendedName>
</protein>
<evidence type="ECO:0000313" key="3">
    <source>
        <dbReference type="Proteomes" id="UP000800038"/>
    </source>
</evidence>
<feature type="region of interest" description="Disordered" evidence="1">
    <location>
        <begin position="1"/>
        <end position="30"/>
    </location>
</feature>
<reference evidence="2" key="1">
    <citation type="journal article" date="2020" name="Stud. Mycol.">
        <title>101 Dothideomycetes genomes: a test case for predicting lifestyles and emergence of pathogens.</title>
        <authorList>
            <person name="Haridas S."/>
            <person name="Albert R."/>
            <person name="Binder M."/>
            <person name="Bloem J."/>
            <person name="Labutti K."/>
            <person name="Salamov A."/>
            <person name="Andreopoulos B."/>
            <person name="Baker S."/>
            <person name="Barry K."/>
            <person name="Bills G."/>
            <person name="Bluhm B."/>
            <person name="Cannon C."/>
            <person name="Castanera R."/>
            <person name="Culley D."/>
            <person name="Daum C."/>
            <person name="Ezra D."/>
            <person name="Gonzalez J."/>
            <person name="Henrissat B."/>
            <person name="Kuo A."/>
            <person name="Liang C."/>
            <person name="Lipzen A."/>
            <person name="Lutzoni F."/>
            <person name="Magnuson J."/>
            <person name="Mondo S."/>
            <person name="Nolan M."/>
            <person name="Ohm R."/>
            <person name="Pangilinan J."/>
            <person name="Park H.-J."/>
            <person name="Ramirez L."/>
            <person name="Alfaro M."/>
            <person name="Sun H."/>
            <person name="Tritt A."/>
            <person name="Yoshinaga Y."/>
            <person name="Zwiers L.-H."/>
            <person name="Turgeon B."/>
            <person name="Goodwin S."/>
            <person name="Spatafora J."/>
            <person name="Crous P."/>
            <person name="Grigoriev I."/>
        </authorList>
    </citation>
    <scope>NUCLEOTIDE SEQUENCE</scope>
    <source>
        <strain evidence="2">CBS 161.51</strain>
    </source>
</reference>
<evidence type="ECO:0000313" key="2">
    <source>
        <dbReference type="EMBL" id="KAF1935009.1"/>
    </source>
</evidence>
<dbReference type="AlphaFoldDB" id="A0A6A5S5J1"/>
<evidence type="ECO:0000256" key="1">
    <source>
        <dbReference type="SAM" id="MobiDB-lite"/>
    </source>
</evidence>
<accession>A0A6A5S5J1</accession>
<dbReference type="Proteomes" id="UP000800038">
    <property type="component" value="Unassembled WGS sequence"/>
</dbReference>
<dbReference type="OrthoDB" id="10384580at2759"/>
<name>A0A6A5S5J1_9PLEO</name>
<organism evidence="2 3">
    <name type="scientific">Clathrospora elynae</name>
    <dbReference type="NCBI Taxonomy" id="706981"/>
    <lineage>
        <taxon>Eukaryota</taxon>
        <taxon>Fungi</taxon>
        <taxon>Dikarya</taxon>
        <taxon>Ascomycota</taxon>
        <taxon>Pezizomycotina</taxon>
        <taxon>Dothideomycetes</taxon>
        <taxon>Pleosporomycetidae</taxon>
        <taxon>Pleosporales</taxon>
        <taxon>Diademaceae</taxon>
        <taxon>Clathrospora</taxon>
    </lineage>
</organism>
<dbReference type="EMBL" id="ML976328">
    <property type="protein sequence ID" value="KAF1935009.1"/>
    <property type="molecule type" value="Genomic_DNA"/>
</dbReference>
<proteinExistence type="predicted"/>
<gene>
    <name evidence="2" type="ORF">EJ02DRAFT_516677</name>
</gene>
<keyword evidence="3" id="KW-1185">Reference proteome</keyword>
<sequence length="171" mass="19536">MAQLSTLKGEQYAAETPSISSTQGKLSKRKLDQDENSWRSLLAACFGYGKANSSNRLTFGCIGDSRPMNCDNISSQRNEERAFDCRCGRRFRDASLLHRHQQLKKHEDASAKIVAKNLLQILSILECHQGHSVKIIGQWVEPQRTIQREQWFSWDDYQKLDGASDALEEYL</sequence>
<evidence type="ECO:0008006" key="4">
    <source>
        <dbReference type="Google" id="ProtNLM"/>
    </source>
</evidence>